<accession>A0AA51RU35</accession>
<protein>
    <recommendedName>
        <fullName evidence="3">Immunity protein 26 of polymorphic toxin system</fullName>
    </recommendedName>
</protein>
<evidence type="ECO:0000313" key="2">
    <source>
        <dbReference type="Proteomes" id="UP001239782"/>
    </source>
</evidence>
<evidence type="ECO:0000313" key="1">
    <source>
        <dbReference type="EMBL" id="WMS87617.1"/>
    </source>
</evidence>
<evidence type="ECO:0008006" key="3">
    <source>
        <dbReference type="Google" id="ProtNLM"/>
    </source>
</evidence>
<gene>
    <name evidence="1" type="ORF">Q9312_01520</name>
</gene>
<dbReference type="KEGG" id="plei:Q9312_01520"/>
<name>A0AA51RU35_9GAMM</name>
<dbReference type="AlphaFoldDB" id="A0AA51RU35"/>
<dbReference type="RefSeq" id="WP_309202757.1">
    <property type="nucleotide sequence ID" value="NZ_CP133548.1"/>
</dbReference>
<keyword evidence="2" id="KW-1185">Reference proteome</keyword>
<reference evidence="1 2" key="1">
    <citation type="submission" date="2023-08" db="EMBL/GenBank/DDBJ databases">
        <title>Pleionea litopenaei sp. nov., isolated from stomach of juvenile Litopenaeus vannamei.</title>
        <authorList>
            <person name="Rho A.M."/>
            <person name="Hwang C.Y."/>
        </authorList>
    </citation>
    <scope>NUCLEOTIDE SEQUENCE [LARGE SCALE GENOMIC DNA]</scope>
    <source>
        <strain evidence="1 2">HL-JVS1</strain>
    </source>
</reference>
<dbReference type="EMBL" id="CP133548">
    <property type="protein sequence ID" value="WMS87617.1"/>
    <property type="molecule type" value="Genomic_DNA"/>
</dbReference>
<organism evidence="1 2">
    <name type="scientific">Pleionea litopenaei</name>
    <dbReference type="NCBI Taxonomy" id="3070815"/>
    <lineage>
        <taxon>Bacteria</taxon>
        <taxon>Pseudomonadati</taxon>
        <taxon>Pseudomonadota</taxon>
        <taxon>Gammaproteobacteria</taxon>
        <taxon>Oceanospirillales</taxon>
        <taxon>Pleioneaceae</taxon>
        <taxon>Pleionea</taxon>
    </lineage>
</organism>
<proteinExistence type="predicted"/>
<dbReference type="Proteomes" id="UP001239782">
    <property type="component" value="Chromosome"/>
</dbReference>
<sequence length="154" mass="17720">MMSVKIGDIIEIKTTLGNSYAQYTHRSSRYGALIRVFKKVYRERPETINSIPDDNLRFSTFFPLKAAVENKIVEVIGNKSVSVELSEFPMFRAGVVDPSTGKVASWWLWDGESEEQVGRLTEEQMHYPIRGVWNDTLLIERIESNWTPYTDPSN</sequence>